<dbReference type="InterPro" id="IPR016162">
    <property type="entry name" value="Ald_DH_N"/>
</dbReference>
<dbReference type="RefSeq" id="WP_035930158.1">
    <property type="nucleotide sequence ID" value="NZ_CADFFX010000001.1"/>
</dbReference>
<evidence type="ECO:0000256" key="3">
    <source>
        <dbReference type="PROSITE-ProRule" id="PRU10007"/>
    </source>
</evidence>
<dbReference type="PROSITE" id="PS00687">
    <property type="entry name" value="ALDEHYDE_DEHYDR_GLU"/>
    <property type="match status" value="1"/>
</dbReference>
<dbReference type="PROSITE" id="PS00070">
    <property type="entry name" value="ALDEHYDE_DEHYDR_CYS"/>
    <property type="match status" value="1"/>
</dbReference>
<accession>A0A069PSG6</accession>
<keyword evidence="2 4" id="KW-0560">Oxidoreductase</keyword>
<dbReference type="Proteomes" id="UP000027466">
    <property type="component" value="Unassembled WGS sequence"/>
</dbReference>
<dbReference type="InterPro" id="IPR016160">
    <property type="entry name" value="Ald_DH_CS_CYS"/>
</dbReference>
<dbReference type="Pfam" id="PF00171">
    <property type="entry name" value="Aldedh"/>
    <property type="match status" value="1"/>
</dbReference>
<evidence type="ECO:0000256" key="4">
    <source>
        <dbReference type="RuleBase" id="RU003345"/>
    </source>
</evidence>
<dbReference type="InterPro" id="IPR015590">
    <property type="entry name" value="Aldehyde_DH_dom"/>
</dbReference>
<dbReference type="InterPro" id="IPR016161">
    <property type="entry name" value="Ald_DH/histidinol_DH"/>
</dbReference>
<evidence type="ECO:0000313" key="6">
    <source>
        <dbReference type="EMBL" id="KDR43648.1"/>
    </source>
</evidence>
<organism evidence="6 7">
    <name type="scientific">Caballeronia glathei</name>
    <dbReference type="NCBI Taxonomy" id="60547"/>
    <lineage>
        <taxon>Bacteria</taxon>
        <taxon>Pseudomonadati</taxon>
        <taxon>Pseudomonadota</taxon>
        <taxon>Betaproteobacteria</taxon>
        <taxon>Burkholderiales</taxon>
        <taxon>Burkholderiaceae</taxon>
        <taxon>Caballeronia</taxon>
    </lineage>
</organism>
<comment type="caution">
    <text evidence="6">The sequence shown here is derived from an EMBL/GenBank/DDBJ whole genome shotgun (WGS) entry which is preliminary data.</text>
</comment>
<dbReference type="AlphaFoldDB" id="A0A069PSG6"/>
<dbReference type="InterPro" id="IPR016163">
    <property type="entry name" value="Ald_DH_C"/>
</dbReference>
<evidence type="ECO:0000259" key="5">
    <source>
        <dbReference type="Pfam" id="PF00171"/>
    </source>
</evidence>
<evidence type="ECO:0000256" key="1">
    <source>
        <dbReference type="ARBA" id="ARBA00009986"/>
    </source>
</evidence>
<keyword evidence="7" id="KW-1185">Reference proteome</keyword>
<dbReference type="GO" id="GO:0016620">
    <property type="term" value="F:oxidoreductase activity, acting on the aldehyde or oxo group of donors, NAD or NADP as acceptor"/>
    <property type="evidence" value="ECO:0007669"/>
    <property type="project" value="InterPro"/>
</dbReference>
<dbReference type="Gene3D" id="3.40.309.10">
    <property type="entry name" value="Aldehyde Dehydrogenase, Chain A, domain 2"/>
    <property type="match status" value="1"/>
</dbReference>
<dbReference type="FunFam" id="3.40.605.10:FF:000026">
    <property type="entry name" value="Aldehyde dehydrogenase, putative"/>
    <property type="match status" value="1"/>
</dbReference>
<dbReference type="STRING" id="60547.GCA_000751215_02245"/>
<dbReference type="SUPFAM" id="SSF53720">
    <property type="entry name" value="ALDH-like"/>
    <property type="match status" value="1"/>
</dbReference>
<sequence length="504" mass="53757">MTDQNTQHPLAMLDSTRAFIAAPRRMLIDGEWRESETGETIDVINPADASVLCRVPGASERDVDLAVRAARRAFDDSAWSRMKPTDRERLLLRAADAIEAHAREFAELEALDNGKSAAVAEALDVSMAAQCFRYMAGWATKIEGSTVDASIPYSPSNAYFGYTRKEAVGVVGAIIPWNFPLLMAAWKLAPALAAGCTVVLKPAEDTPLSALRLGELLQETGFPAGVVNIITGYGRTAGAALAKHPGLDKIAFTGSTPTGKAIGHAALDNMTRMSLELGGKSPVIVLPDVDIERAAEGVANAIFFNSGQVCTAGSRVYVHEKVFDRVMERVAAIADSMKLGPGLDPSTQIGPLVSARQLDRVLGYIDAGHAEGARAIAGGARGDGTGFFVKPTVLVDTDHSMRVVREEIFGPVLVAMRFSDTDAVVKQANDTPYGLGASIWSNDLAQVHKLIPRIKAGTVWVNCHSLLDNAVPFGGFKQSGFGRELGRAALDMYTETKSVLINHA</sequence>
<proteinExistence type="inferred from homology"/>
<reference evidence="6 7" key="1">
    <citation type="submission" date="2014-03" db="EMBL/GenBank/DDBJ databases">
        <title>Draft Genome Sequences of Four Burkholderia Strains.</title>
        <authorList>
            <person name="Liu X.Y."/>
            <person name="Li C.X."/>
            <person name="Xu J.H."/>
        </authorList>
    </citation>
    <scope>NUCLEOTIDE SEQUENCE [LARGE SCALE GENOMIC DNA]</scope>
    <source>
        <strain evidence="6 7">DSM 50014</strain>
    </source>
</reference>
<evidence type="ECO:0000313" key="7">
    <source>
        <dbReference type="Proteomes" id="UP000027466"/>
    </source>
</evidence>
<comment type="similarity">
    <text evidence="1 4">Belongs to the aldehyde dehydrogenase family.</text>
</comment>
<feature type="active site" evidence="3">
    <location>
        <position position="276"/>
    </location>
</feature>
<name>A0A069PSG6_9BURK</name>
<gene>
    <name evidence="6" type="ORF">BG61_32650</name>
</gene>
<feature type="domain" description="Aldehyde dehydrogenase" evidence="5">
    <location>
        <begin position="32"/>
        <end position="499"/>
    </location>
</feature>
<dbReference type="InterPro" id="IPR029510">
    <property type="entry name" value="Ald_DH_CS_GLU"/>
</dbReference>
<evidence type="ECO:0000256" key="2">
    <source>
        <dbReference type="ARBA" id="ARBA00023002"/>
    </source>
</evidence>
<dbReference type="PANTHER" id="PTHR11699">
    <property type="entry name" value="ALDEHYDE DEHYDROGENASE-RELATED"/>
    <property type="match status" value="1"/>
</dbReference>
<dbReference type="FunFam" id="3.40.605.10:FF:000007">
    <property type="entry name" value="NAD/NADP-dependent betaine aldehyde dehydrogenase"/>
    <property type="match status" value="1"/>
</dbReference>
<protein>
    <submittedName>
        <fullName evidence="6">Aldehyde dehydrogenase</fullName>
    </submittedName>
</protein>
<dbReference type="FunFam" id="3.40.309.10:FF:000012">
    <property type="entry name" value="Betaine aldehyde dehydrogenase"/>
    <property type="match status" value="1"/>
</dbReference>
<dbReference type="Gene3D" id="3.40.605.10">
    <property type="entry name" value="Aldehyde Dehydrogenase, Chain A, domain 1"/>
    <property type="match status" value="1"/>
</dbReference>
<dbReference type="EMBL" id="JFHC01000006">
    <property type="protein sequence ID" value="KDR43648.1"/>
    <property type="molecule type" value="Genomic_DNA"/>
</dbReference>